<dbReference type="Gene3D" id="3.30.70.20">
    <property type="match status" value="1"/>
</dbReference>
<keyword evidence="3" id="KW-0411">Iron-sulfur</keyword>
<gene>
    <name evidence="5" type="ORF">K8W16_05900</name>
</gene>
<dbReference type="Gene3D" id="3.50.50.60">
    <property type="entry name" value="FAD/NAD(P)-binding domain"/>
    <property type="match status" value="2"/>
</dbReference>
<dbReference type="PANTHER" id="PTHR43100">
    <property type="entry name" value="GLUTAMATE SYNTHASE [NADPH] SMALL CHAIN"/>
    <property type="match status" value="1"/>
</dbReference>
<name>A0A921DR16_9BACT</name>
<protein>
    <submittedName>
        <fullName evidence="5">FAD-dependent oxidoreductase</fullName>
    </submittedName>
</protein>
<dbReference type="InterPro" id="IPR051394">
    <property type="entry name" value="Glutamate_Synthase"/>
</dbReference>
<organism evidence="5 6">
    <name type="scientific">Mailhella massiliensis</name>
    <dbReference type="NCBI Taxonomy" id="1903261"/>
    <lineage>
        <taxon>Bacteria</taxon>
        <taxon>Pseudomonadati</taxon>
        <taxon>Thermodesulfobacteriota</taxon>
        <taxon>Desulfovibrionia</taxon>
        <taxon>Desulfovibrionales</taxon>
        <taxon>Desulfovibrionaceae</taxon>
        <taxon>Mailhella</taxon>
    </lineage>
</organism>
<dbReference type="AlphaFoldDB" id="A0A921DR16"/>
<comment type="caution">
    <text evidence="5">The sequence shown here is derived from an EMBL/GenBank/DDBJ whole genome shotgun (WGS) entry which is preliminary data.</text>
</comment>
<dbReference type="InterPro" id="IPR028261">
    <property type="entry name" value="DPD_II"/>
</dbReference>
<reference evidence="5" key="1">
    <citation type="journal article" date="2021" name="PeerJ">
        <title>Extensive microbial diversity within the chicken gut microbiome revealed by metagenomics and culture.</title>
        <authorList>
            <person name="Gilroy R."/>
            <person name="Ravi A."/>
            <person name="Getino M."/>
            <person name="Pursley I."/>
            <person name="Horton D.L."/>
            <person name="Alikhan N.F."/>
            <person name="Baker D."/>
            <person name="Gharbi K."/>
            <person name="Hall N."/>
            <person name="Watson M."/>
            <person name="Adriaenssens E.M."/>
            <person name="Foster-Nyarko E."/>
            <person name="Jarju S."/>
            <person name="Secka A."/>
            <person name="Antonio M."/>
            <person name="Oren A."/>
            <person name="Chaudhuri R.R."/>
            <person name="La Ragione R."/>
            <person name="Hildebrand F."/>
            <person name="Pallen M.J."/>
        </authorList>
    </citation>
    <scope>NUCLEOTIDE SEQUENCE</scope>
    <source>
        <strain evidence="5">ChiGjej2B2-19336</strain>
    </source>
</reference>
<dbReference type="RefSeq" id="WP_304122049.1">
    <property type="nucleotide sequence ID" value="NZ_DYZA01000113.1"/>
</dbReference>
<evidence type="ECO:0000313" key="6">
    <source>
        <dbReference type="Proteomes" id="UP000698963"/>
    </source>
</evidence>
<dbReference type="GO" id="GO:0016491">
    <property type="term" value="F:oxidoreductase activity"/>
    <property type="evidence" value="ECO:0007669"/>
    <property type="project" value="InterPro"/>
</dbReference>
<dbReference type="Proteomes" id="UP000698963">
    <property type="component" value="Unassembled WGS sequence"/>
</dbReference>
<sequence>MPPRYSREITMPIVMGDSLKEQFRTSPCEHFCPAGNSIQKMQALVEKGEFAEALRYLLAKNPFPGVTGRVCPHFCQSNCNRTGYDACVNTRALERAVYDFAPRKDAHFQRRPSTGKSVGIIGGGPAGLTAAYFLALLGHDVTVYEANPVLGGVARYGVPDFRLPRDVVDREIGWILETGVRARVNTMVGRDISFADVRAAHDAVIVTTGTPKENSLPIPGAETAVKAVEFLREAALGLRPEVGRRVVVMGGGGVGFDAAFVARRLGAEEVHVICLERAGEMRAPEEDLIQAAEEGIQIHNSCTMSAIRTADGKAAGVDYFEVQECRFDEKGRLTLAPVEGGEHSLDCDTVIFAVGMKTDLGFMAEAGVELTPRNWIVVNKEQASSAEGIFAAGDVSAGPASIAGAIGDGRRAAFGVHAWLTGEKSRVYVIGEDNTIVARDDLAGTKEPYVVPMEEIYGILQYEKTEPQKPACINHMDFTENSTGYTAEQAMIEAARCMHCGHCKGCGTCVDDCPGYVLELKHLDNGLDRPEVAHGDECWHCANCRTSCPTGAIGFRFPLRMQV</sequence>
<dbReference type="Gene3D" id="1.10.1060.10">
    <property type="entry name" value="Alpha-helical ferredoxin"/>
    <property type="match status" value="1"/>
</dbReference>
<dbReference type="SUPFAM" id="SSF51971">
    <property type="entry name" value="Nucleotide-binding domain"/>
    <property type="match status" value="1"/>
</dbReference>
<dbReference type="InterPro" id="IPR017900">
    <property type="entry name" value="4Fe4S_Fe_S_CS"/>
</dbReference>
<dbReference type="SUPFAM" id="SSF46548">
    <property type="entry name" value="alpha-helical ferredoxin"/>
    <property type="match status" value="1"/>
</dbReference>
<dbReference type="SUPFAM" id="SSF54862">
    <property type="entry name" value="4Fe-4S ferredoxins"/>
    <property type="match status" value="1"/>
</dbReference>
<proteinExistence type="predicted"/>
<dbReference type="Pfam" id="PF12838">
    <property type="entry name" value="Fer4_7"/>
    <property type="match status" value="1"/>
</dbReference>
<keyword evidence="1" id="KW-0479">Metal-binding</keyword>
<keyword evidence="2" id="KW-0408">Iron</keyword>
<dbReference type="PANTHER" id="PTHR43100:SF1">
    <property type="entry name" value="GLUTAMATE SYNTHASE [NADPH] SMALL CHAIN"/>
    <property type="match status" value="1"/>
</dbReference>
<feature type="domain" description="4Fe-4S ferredoxin-type" evidence="4">
    <location>
        <begin position="528"/>
        <end position="558"/>
    </location>
</feature>
<dbReference type="GO" id="GO:0051536">
    <property type="term" value="F:iron-sulfur cluster binding"/>
    <property type="evidence" value="ECO:0007669"/>
    <property type="project" value="UniProtKB-KW"/>
</dbReference>
<dbReference type="PRINTS" id="PR00469">
    <property type="entry name" value="PNDRDTASEII"/>
</dbReference>
<dbReference type="InterPro" id="IPR036188">
    <property type="entry name" value="FAD/NAD-bd_sf"/>
</dbReference>
<dbReference type="InterPro" id="IPR023753">
    <property type="entry name" value="FAD/NAD-binding_dom"/>
</dbReference>
<dbReference type="InterPro" id="IPR009051">
    <property type="entry name" value="Helical_ferredxn"/>
</dbReference>
<dbReference type="PRINTS" id="PR00368">
    <property type="entry name" value="FADPNR"/>
</dbReference>
<feature type="domain" description="4Fe-4S ferredoxin-type" evidence="4">
    <location>
        <begin position="493"/>
        <end position="523"/>
    </location>
</feature>
<dbReference type="PROSITE" id="PS00198">
    <property type="entry name" value="4FE4S_FER_1"/>
    <property type="match status" value="1"/>
</dbReference>
<evidence type="ECO:0000313" key="5">
    <source>
        <dbReference type="EMBL" id="HJD97159.1"/>
    </source>
</evidence>
<evidence type="ECO:0000256" key="2">
    <source>
        <dbReference type="ARBA" id="ARBA00023004"/>
    </source>
</evidence>
<evidence type="ECO:0000259" key="4">
    <source>
        <dbReference type="PROSITE" id="PS51379"/>
    </source>
</evidence>
<dbReference type="InterPro" id="IPR017896">
    <property type="entry name" value="4Fe4S_Fe-S-bd"/>
</dbReference>
<dbReference type="EMBL" id="DYZA01000113">
    <property type="protein sequence ID" value="HJD97159.1"/>
    <property type="molecule type" value="Genomic_DNA"/>
</dbReference>
<dbReference type="PROSITE" id="PS51379">
    <property type="entry name" value="4FE4S_FER_2"/>
    <property type="match status" value="2"/>
</dbReference>
<accession>A0A921DR16</accession>
<reference evidence="5" key="2">
    <citation type="submission" date="2021-09" db="EMBL/GenBank/DDBJ databases">
        <authorList>
            <person name="Gilroy R."/>
        </authorList>
    </citation>
    <scope>NUCLEOTIDE SEQUENCE</scope>
    <source>
        <strain evidence="5">ChiGjej2B2-19336</strain>
    </source>
</reference>
<evidence type="ECO:0000256" key="3">
    <source>
        <dbReference type="ARBA" id="ARBA00023014"/>
    </source>
</evidence>
<dbReference type="Pfam" id="PF07992">
    <property type="entry name" value="Pyr_redox_2"/>
    <property type="match status" value="1"/>
</dbReference>
<dbReference type="GO" id="GO:0046872">
    <property type="term" value="F:metal ion binding"/>
    <property type="evidence" value="ECO:0007669"/>
    <property type="project" value="UniProtKB-KW"/>
</dbReference>
<dbReference type="Pfam" id="PF14691">
    <property type="entry name" value="Fer4_20"/>
    <property type="match status" value="1"/>
</dbReference>
<evidence type="ECO:0000256" key="1">
    <source>
        <dbReference type="ARBA" id="ARBA00022723"/>
    </source>
</evidence>